<dbReference type="InterPro" id="IPR036186">
    <property type="entry name" value="Serpin_sf"/>
</dbReference>
<dbReference type="AlphaFoldDB" id="A0A7K4K438"/>
<evidence type="ECO:0000313" key="3">
    <source>
        <dbReference type="EMBL" id="NWI11163.1"/>
    </source>
</evidence>
<dbReference type="Gene3D" id="6.20.40.10">
    <property type="match status" value="1"/>
</dbReference>
<reference evidence="3 4" key="1">
    <citation type="submission" date="2019-09" db="EMBL/GenBank/DDBJ databases">
        <title>Bird 10,000 Genomes (B10K) Project - Family phase.</title>
        <authorList>
            <person name="Zhang G."/>
        </authorList>
    </citation>
    <scope>NUCLEOTIDE SEQUENCE [LARGE SCALE GENOMIC DNA]</scope>
    <source>
        <strain evidence="3">B10K-MSB-42743</strain>
        <tissue evidence="3">Heart</tissue>
    </source>
</reference>
<dbReference type="Pfam" id="PF00079">
    <property type="entry name" value="Serpin"/>
    <property type="match status" value="1"/>
</dbReference>
<evidence type="ECO:0000259" key="2">
    <source>
        <dbReference type="SMART" id="SM00093"/>
    </source>
</evidence>
<dbReference type="GO" id="GO:0005615">
    <property type="term" value="C:extracellular space"/>
    <property type="evidence" value="ECO:0007669"/>
    <property type="project" value="InterPro"/>
</dbReference>
<sequence>NENKPVQMMYQKGKFKIGYIEEIGAQILEIPYVLNALSMFVLLPEVMADRSTNGLEQIERSMTYEKLVLWTSSEYMSEGTVEVYLPRFKLEGSFDLNLFLQAMGMTDVFLESKADLSAMSFSKTLFLSKVVHKTYVEVNEEGTVAAGATGAVIVRRSLPLTEVFLADHPFIFFIRHNPTGIILFFGKLCLP</sequence>
<organism evidence="3 4">
    <name type="scientific">Crypturellus soui</name>
    <dbReference type="NCBI Taxonomy" id="458187"/>
    <lineage>
        <taxon>Eukaryota</taxon>
        <taxon>Metazoa</taxon>
        <taxon>Chordata</taxon>
        <taxon>Craniata</taxon>
        <taxon>Vertebrata</taxon>
        <taxon>Euteleostomi</taxon>
        <taxon>Archelosauria</taxon>
        <taxon>Archosauria</taxon>
        <taxon>Dinosauria</taxon>
        <taxon>Saurischia</taxon>
        <taxon>Theropoda</taxon>
        <taxon>Coelurosauria</taxon>
        <taxon>Aves</taxon>
        <taxon>Palaeognathae</taxon>
        <taxon>Tinamiformes</taxon>
        <taxon>Tinamidae</taxon>
        <taxon>Crypturellus</taxon>
    </lineage>
</organism>
<dbReference type="Proteomes" id="UP000545332">
    <property type="component" value="Unassembled WGS sequence"/>
</dbReference>
<dbReference type="Gene3D" id="2.30.39.10">
    <property type="entry name" value="Alpha-1-antitrypsin, domain 1"/>
    <property type="match status" value="1"/>
</dbReference>
<gene>
    <name evidence="3" type="primary">Serpinb8</name>
    <name evidence="3" type="ORF">CRYSOU_R13577</name>
</gene>
<comment type="similarity">
    <text evidence="1">Belongs to the serpin family. Ov-serpin subfamily.</text>
</comment>
<feature type="non-terminal residue" evidence="3">
    <location>
        <position position="1"/>
    </location>
</feature>
<keyword evidence="4" id="KW-1185">Reference proteome</keyword>
<dbReference type="InterPro" id="IPR023796">
    <property type="entry name" value="Serpin_dom"/>
</dbReference>
<comment type="caution">
    <text evidence="3">The sequence shown here is derived from an EMBL/GenBank/DDBJ whole genome shotgun (WGS) entry which is preliminary data.</text>
</comment>
<accession>A0A7K4K438</accession>
<protein>
    <submittedName>
        <fullName evidence="3">SPB8 protein</fullName>
    </submittedName>
</protein>
<evidence type="ECO:0000313" key="4">
    <source>
        <dbReference type="Proteomes" id="UP000545332"/>
    </source>
</evidence>
<dbReference type="OrthoDB" id="671595at2759"/>
<dbReference type="InterPro" id="IPR000215">
    <property type="entry name" value="Serpin_fam"/>
</dbReference>
<name>A0A7K4K438_9AVES</name>
<dbReference type="EMBL" id="VWPX01004854">
    <property type="protein sequence ID" value="NWI11163.1"/>
    <property type="molecule type" value="Genomic_DNA"/>
</dbReference>
<dbReference type="PANTHER" id="PTHR11461:SF199">
    <property type="entry name" value="SERPIN B11"/>
    <property type="match status" value="1"/>
</dbReference>
<feature type="non-terminal residue" evidence="3">
    <location>
        <position position="191"/>
    </location>
</feature>
<feature type="domain" description="Serpin" evidence="2">
    <location>
        <begin position="1"/>
        <end position="191"/>
    </location>
</feature>
<dbReference type="GO" id="GO:0004867">
    <property type="term" value="F:serine-type endopeptidase inhibitor activity"/>
    <property type="evidence" value="ECO:0007669"/>
    <property type="project" value="InterPro"/>
</dbReference>
<proteinExistence type="inferred from homology"/>
<evidence type="ECO:0000256" key="1">
    <source>
        <dbReference type="ARBA" id="ARBA00006426"/>
    </source>
</evidence>
<dbReference type="SUPFAM" id="SSF56574">
    <property type="entry name" value="Serpins"/>
    <property type="match status" value="1"/>
</dbReference>
<dbReference type="SMART" id="SM00093">
    <property type="entry name" value="SERPIN"/>
    <property type="match status" value="1"/>
</dbReference>
<dbReference type="PANTHER" id="PTHR11461">
    <property type="entry name" value="SERINE PROTEASE INHIBITOR, SERPIN"/>
    <property type="match status" value="1"/>
</dbReference>
<dbReference type="PROSITE" id="PS00284">
    <property type="entry name" value="SERPIN"/>
    <property type="match status" value="1"/>
</dbReference>
<dbReference type="InterPro" id="IPR042185">
    <property type="entry name" value="Serpin_sf_2"/>
</dbReference>
<dbReference type="FunFam" id="2.30.39.10:FF:000001">
    <property type="entry name" value="Serpin family B member 2"/>
    <property type="match status" value="1"/>
</dbReference>
<dbReference type="InterPro" id="IPR023795">
    <property type="entry name" value="Serpin_CS"/>
</dbReference>